<dbReference type="PANTHER" id="PTHR46347:SF1">
    <property type="entry name" value="RING_FYVE_PHD ZINC FINGER SUPERFAMILY PROTEIN"/>
    <property type="match status" value="1"/>
</dbReference>
<evidence type="ECO:0000256" key="3">
    <source>
        <dbReference type="ARBA" id="ARBA00022833"/>
    </source>
</evidence>
<evidence type="ECO:0000313" key="8">
    <source>
        <dbReference type="EMBL" id="EPQ60590.1"/>
    </source>
</evidence>
<dbReference type="STRING" id="670483.S7RZV8"/>
<keyword evidence="5" id="KW-0812">Transmembrane</keyword>
<dbReference type="CDD" id="cd16495">
    <property type="entry name" value="RING_CH-C4HC3_MARCH"/>
    <property type="match status" value="1"/>
</dbReference>
<dbReference type="InterPro" id="IPR011016">
    <property type="entry name" value="Znf_RING-CH"/>
</dbReference>
<evidence type="ECO:0000256" key="5">
    <source>
        <dbReference type="SAM" id="Phobius"/>
    </source>
</evidence>
<evidence type="ECO:0000313" key="9">
    <source>
        <dbReference type="Proteomes" id="UP000030669"/>
    </source>
</evidence>
<dbReference type="OrthoDB" id="264354at2759"/>
<dbReference type="PROSITE" id="PS50089">
    <property type="entry name" value="ZF_RING_2"/>
    <property type="match status" value="1"/>
</dbReference>
<dbReference type="EMBL" id="KB469296">
    <property type="protein sequence ID" value="EPQ60590.1"/>
    <property type="molecule type" value="Genomic_DNA"/>
</dbReference>
<dbReference type="RefSeq" id="XP_007860965.1">
    <property type="nucleotide sequence ID" value="XM_007862774.1"/>
</dbReference>
<evidence type="ECO:0000256" key="4">
    <source>
        <dbReference type="PROSITE-ProRule" id="PRU00175"/>
    </source>
</evidence>
<dbReference type="OMA" id="CLQSWRH"/>
<dbReference type="Pfam" id="PF12906">
    <property type="entry name" value="RINGv"/>
    <property type="match status" value="1"/>
</dbReference>
<dbReference type="AlphaFoldDB" id="S7RZV8"/>
<keyword evidence="2 4" id="KW-0863">Zinc-finger</keyword>
<sequence length="261" mass="29153">MPAETPDEKQCRICLDGPDPELGRLIRPCQCRGSISYVHVKCLQRWRNSSETAFFACPQCNYRYHFARTRVVGIATNPVVVGAVSSVLFTLLVLCSSFVTTYFLSSLEDSPVDGYYYVSFWPYDVVRDIVRAAIRIMQDQDAILDDTLVGGRIRRPRPSTPIPMKPPGLLKRLAQRFLLGLPVVGAGSLVHMLLSMPFPIGWLARYRATRSRRGGGDLATIVIVVLIIVGAARTLLKVYGWTQKITQRLLLRAEDAILEVG</sequence>
<dbReference type="PANTHER" id="PTHR46347">
    <property type="entry name" value="RING/FYVE/PHD ZINC FINGER SUPERFAMILY PROTEIN"/>
    <property type="match status" value="1"/>
</dbReference>
<keyword evidence="5" id="KW-0472">Membrane</keyword>
<protein>
    <submittedName>
        <fullName evidence="8">Zf-C3HC4-domain-containing protein</fullName>
    </submittedName>
</protein>
<dbReference type="GeneID" id="19307880"/>
<evidence type="ECO:0000256" key="1">
    <source>
        <dbReference type="ARBA" id="ARBA00022723"/>
    </source>
</evidence>
<gene>
    <name evidence="8" type="ORF">GLOTRDRAFT_68359</name>
</gene>
<keyword evidence="9" id="KW-1185">Reference proteome</keyword>
<evidence type="ECO:0000259" key="6">
    <source>
        <dbReference type="PROSITE" id="PS50089"/>
    </source>
</evidence>
<dbReference type="eggNOG" id="ENOG502S6DH">
    <property type="taxonomic scope" value="Eukaryota"/>
</dbReference>
<keyword evidence="3" id="KW-0862">Zinc</keyword>
<dbReference type="SMART" id="SM00744">
    <property type="entry name" value="RINGv"/>
    <property type="match status" value="1"/>
</dbReference>
<dbReference type="KEGG" id="gtr:GLOTRDRAFT_68359"/>
<proteinExistence type="predicted"/>
<dbReference type="GO" id="GO:0008270">
    <property type="term" value="F:zinc ion binding"/>
    <property type="evidence" value="ECO:0007669"/>
    <property type="project" value="UniProtKB-KW"/>
</dbReference>
<name>S7RZV8_GLOTA</name>
<reference evidence="8 9" key="1">
    <citation type="journal article" date="2012" name="Science">
        <title>The Paleozoic origin of enzymatic lignin decomposition reconstructed from 31 fungal genomes.</title>
        <authorList>
            <person name="Floudas D."/>
            <person name="Binder M."/>
            <person name="Riley R."/>
            <person name="Barry K."/>
            <person name="Blanchette R.A."/>
            <person name="Henrissat B."/>
            <person name="Martinez A.T."/>
            <person name="Otillar R."/>
            <person name="Spatafora J.W."/>
            <person name="Yadav J.S."/>
            <person name="Aerts A."/>
            <person name="Benoit I."/>
            <person name="Boyd A."/>
            <person name="Carlson A."/>
            <person name="Copeland A."/>
            <person name="Coutinho P.M."/>
            <person name="de Vries R.P."/>
            <person name="Ferreira P."/>
            <person name="Findley K."/>
            <person name="Foster B."/>
            <person name="Gaskell J."/>
            <person name="Glotzer D."/>
            <person name="Gorecki P."/>
            <person name="Heitman J."/>
            <person name="Hesse C."/>
            <person name="Hori C."/>
            <person name="Igarashi K."/>
            <person name="Jurgens J.A."/>
            <person name="Kallen N."/>
            <person name="Kersten P."/>
            <person name="Kohler A."/>
            <person name="Kuees U."/>
            <person name="Kumar T.K.A."/>
            <person name="Kuo A."/>
            <person name="LaButti K."/>
            <person name="Larrondo L.F."/>
            <person name="Lindquist E."/>
            <person name="Ling A."/>
            <person name="Lombard V."/>
            <person name="Lucas S."/>
            <person name="Lundell T."/>
            <person name="Martin R."/>
            <person name="McLaughlin D.J."/>
            <person name="Morgenstern I."/>
            <person name="Morin E."/>
            <person name="Murat C."/>
            <person name="Nagy L.G."/>
            <person name="Nolan M."/>
            <person name="Ohm R.A."/>
            <person name="Patyshakuliyeva A."/>
            <person name="Rokas A."/>
            <person name="Ruiz-Duenas F.J."/>
            <person name="Sabat G."/>
            <person name="Salamov A."/>
            <person name="Samejima M."/>
            <person name="Schmutz J."/>
            <person name="Slot J.C."/>
            <person name="St John F."/>
            <person name="Stenlid J."/>
            <person name="Sun H."/>
            <person name="Sun S."/>
            <person name="Syed K."/>
            <person name="Tsang A."/>
            <person name="Wiebenga A."/>
            <person name="Young D."/>
            <person name="Pisabarro A."/>
            <person name="Eastwood D.C."/>
            <person name="Martin F."/>
            <person name="Cullen D."/>
            <person name="Grigoriev I.V."/>
            <person name="Hibbett D.S."/>
        </authorList>
    </citation>
    <scope>NUCLEOTIDE SEQUENCE [LARGE SCALE GENOMIC DNA]</scope>
    <source>
        <strain evidence="8 9">ATCC 11539</strain>
    </source>
</reference>
<feature type="domain" description="RING-type" evidence="6">
    <location>
        <begin position="11"/>
        <end position="61"/>
    </location>
</feature>
<dbReference type="SUPFAM" id="SSF57850">
    <property type="entry name" value="RING/U-box"/>
    <property type="match status" value="1"/>
</dbReference>
<dbReference type="Proteomes" id="UP000030669">
    <property type="component" value="Unassembled WGS sequence"/>
</dbReference>
<dbReference type="InterPro" id="IPR013083">
    <property type="entry name" value="Znf_RING/FYVE/PHD"/>
</dbReference>
<evidence type="ECO:0000256" key="2">
    <source>
        <dbReference type="ARBA" id="ARBA00022771"/>
    </source>
</evidence>
<dbReference type="PROSITE" id="PS51292">
    <property type="entry name" value="ZF_RING_CH"/>
    <property type="match status" value="1"/>
</dbReference>
<dbReference type="HOGENOM" id="CLU_045297_0_0_1"/>
<feature type="transmembrane region" description="Helical" evidence="5">
    <location>
        <begin position="177"/>
        <end position="198"/>
    </location>
</feature>
<accession>S7RZV8</accession>
<dbReference type="InterPro" id="IPR001841">
    <property type="entry name" value="Znf_RING"/>
</dbReference>
<dbReference type="Gene3D" id="3.30.40.10">
    <property type="entry name" value="Zinc/RING finger domain, C3HC4 (zinc finger)"/>
    <property type="match status" value="1"/>
</dbReference>
<feature type="transmembrane region" description="Helical" evidence="5">
    <location>
        <begin position="79"/>
        <end position="104"/>
    </location>
</feature>
<keyword evidence="5" id="KW-1133">Transmembrane helix</keyword>
<keyword evidence="1" id="KW-0479">Metal-binding</keyword>
<organism evidence="8 9">
    <name type="scientific">Gloeophyllum trabeum (strain ATCC 11539 / FP-39264 / Madison 617)</name>
    <name type="common">Brown rot fungus</name>
    <dbReference type="NCBI Taxonomy" id="670483"/>
    <lineage>
        <taxon>Eukaryota</taxon>
        <taxon>Fungi</taxon>
        <taxon>Dikarya</taxon>
        <taxon>Basidiomycota</taxon>
        <taxon>Agaricomycotina</taxon>
        <taxon>Agaricomycetes</taxon>
        <taxon>Gloeophyllales</taxon>
        <taxon>Gloeophyllaceae</taxon>
        <taxon>Gloeophyllum</taxon>
    </lineage>
</organism>
<feature type="domain" description="RING-CH-type" evidence="7">
    <location>
        <begin position="3"/>
        <end position="67"/>
    </location>
</feature>
<evidence type="ECO:0000259" key="7">
    <source>
        <dbReference type="PROSITE" id="PS51292"/>
    </source>
</evidence>
<feature type="transmembrane region" description="Helical" evidence="5">
    <location>
        <begin position="218"/>
        <end position="236"/>
    </location>
</feature>